<evidence type="ECO:0008006" key="4">
    <source>
        <dbReference type="Google" id="ProtNLM"/>
    </source>
</evidence>
<feature type="compositionally biased region" description="Basic residues" evidence="1">
    <location>
        <begin position="56"/>
        <end position="71"/>
    </location>
</feature>
<dbReference type="Proteomes" id="UP001365128">
    <property type="component" value="Unassembled WGS sequence"/>
</dbReference>
<proteinExistence type="predicted"/>
<feature type="compositionally biased region" description="Basic and acidic residues" evidence="1">
    <location>
        <begin position="93"/>
        <end position="104"/>
    </location>
</feature>
<keyword evidence="3" id="KW-1185">Reference proteome</keyword>
<evidence type="ECO:0000256" key="1">
    <source>
        <dbReference type="SAM" id="MobiDB-lite"/>
    </source>
</evidence>
<accession>A0ABR1MPI3</accession>
<feature type="region of interest" description="Disordered" evidence="1">
    <location>
        <begin position="85"/>
        <end position="127"/>
    </location>
</feature>
<name>A0ABR1MPI3_9PEZI</name>
<evidence type="ECO:0000313" key="3">
    <source>
        <dbReference type="Proteomes" id="UP001365128"/>
    </source>
</evidence>
<sequence>MRPYKDYRQFFSTCRLAFALAVRSAGQLNPLARLLVLAPIPFCYCAHWTGIAPPATRKKAEKKKKKKKRSRWNADSISLCDQEKCGQGLSPARPRELDSNDRYQSRSFGARKPPSVAQEEVAERKKKKKKEKIKTVMTCLTAAVQPCIRCQETSSLCRIVRPELILPLSSPMRRRGAAAATKKAGHLVRKQSDYP</sequence>
<organism evidence="2 3">
    <name type="scientific">Phyllosticta citricarpa</name>
    <dbReference type="NCBI Taxonomy" id="55181"/>
    <lineage>
        <taxon>Eukaryota</taxon>
        <taxon>Fungi</taxon>
        <taxon>Dikarya</taxon>
        <taxon>Ascomycota</taxon>
        <taxon>Pezizomycotina</taxon>
        <taxon>Dothideomycetes</taxon>
        <taxon>Dothideomycetes incertae sedis</taxon>
        <taxon>Botryosphaeriales</taxon>
        <taxon>Phyllostictaceae</taxon>
        <taxon>Phyllosticta</taxon>
    </lineage>
</organism>
<evidence type="ECO:0000313" key="2">
    <source>
        <dbReference type="EMBL" id="KAK7555642.1"/>
    </source>
</evidence>
<reference evidence="2 3" key="1">
    <citation type="submission" date="2024-04" db="EMBL/GenBank/DDBJ databases">
        <title>Phyllosticta paracitricarpa is synonymous to the EU quarantine fungus P. citricarpa based on phylogenomic analyses.</title>
        <authorList>
            <consortium name="Lawrence Berkeley National Laboratory"/>
            <person name="Van Ingen-Buijs V.A."/>
            <person name="Van Westerhoven A.C."/>
            <person name="Haridas S."/>
            <person name="Skiadas P."/>
            <person name="Martin F."/>
            <person name="Groenewald J.Z."/>
            <person name="Crous P.W."/>
            <person name="Seidl M.F."/>
        </authorList>
    </citation>
    <scope>NUCLEOTIDE SEQUENCE [LARGE SCALE GENOMIC DNA]</scope>
    <source>
        <strain evidence="2 3">CBS 122670</strain>
    </source>
</reference>
<gene>
    <name evidence="2" type="ORF">IWX46DRAFT_135124</name>
</gene>
<comment type="caution">
    <text evidence="2">The sequence shown here is derived from an EMBL/GenBank/DDBJ whole genome shotgun (WGS) entry which is preliminary data.</text>
</comment>
<protein>
    <recommendedName>
        <fullName evidence="4">Secreted protein</fullName>
    </recommendedName>
</protein>
<feature type="region of interest" description="Disordered" evidence="1">
    <location>
        <begin position="55"/>
        <end position="74"/>
    </location>
</feature>
<dbReference type="EMBL" id="JBBPDW010000002">
    <property type="protein sequence ID" value="KAK7555642.1"/>
    <property type="molecule type" value="Genomic_DNA"/>
</dbReference>